<evidence type="ECO:0000313" key="15">
    <source>
        <dbReference type="Ensembl" id="ENSCCRP00010027310.1"/>
    </source>
</evidence>
<comment type="cofactor">
    <cofactor evidence="1 13">
        <name>heme</name>
        <dbReference type="ChEBI" id="CHEBI:30413"/>
    </cofactor>
</comment>
<keyword evidence="11 14" id="KW-0503">Monooxygenase</keyword>
<evidence type="ECO:0000313" key="16">
    <source>
        <dbReference type="Proteomes" id="UP000694427"/>
    </source>
</evidence>
<comment type="subcellular location">
    <subcellularLocation>
        <location evidence="3">Endoplasmic reticulum membrane</location>
        <topology evidence="3">Peripheral membrane protein</topology>
    </subcellularLocation>
    <subcellularLocation>
        <location evidence="2">Microsome membrane</location>
        <topology evidence="2">Peripheral membrane protein</topology>
    </subcellularLocation>
</comment>
<protein>
    <submittedName>
        <fullName evidence="15">Uncharacterized protein</fullName>
    </submittedName>
</protein>
<dbReference type="GO" id="GO:0006805">
    <property type="term" value="P:xenobiotic metabolic process"/>
    <property type="evidence" value="ECO:0007669"/>
    <property type="project" value="TreeGrafter"/>
</dbReference>
<sequence length="437" mass="49178">MNLLHLYEWIDIKCVFIFSCVFLLLSDYIRNKAPKNFPPGPWSLPFIGDLHHIENGRIHLQFSQFAEKYGKIFSLRILGSRIVVLDGYKLVKEVYLTHDDSLAGRPILPLFYDIVGDKGLVAATGYKWKQQRRFALSTLRNFGVGKKSLEPSISLECCILNEAVSNEQGRPFDPRSLLSNAVANVICVLVFGHRFEYSDNGFQSLLKNINEAVYLQGGFCAQLKGDTAAGFDVEDLCFCTLDLFGAGTETTSTTLYWGLLYMVKYSEIQAKVQEEIDRVVGGSRQLSLSDKENMPYTNAVIHEIQRIGNIIPMNVARATVEDIKIGKYSIPKGTIVTGNLTSVLFDESEWETPHRFNPGHFLDAEGQFRRRDAFLPFSLGKRVCLGEQLARMELFIIFSSLLQRFTFSSPAGVEPSLDFKLGATHAPQPYELCAVPR</sequence>
<evidence type="ECO:0000256" key="6">
    <source>
        <dbReference type="ARBA" id="ARBA00022723"/>
    </source>
</evidence>
<keyword evidence="7" id="KW-0256">Endoplasmic reticulum</keyword>
<dbReference type="GO" id="GO:0005506">
    <property type="term" value="F:iron ion binding"/>
    <property type="evidence" value="ECO:0007669"/>
    <property type="project" value="InterPro"/>
</dbReference>
<dbReference type="InterPro" id="IPR001128">
    <property type="entry name" value="Cyt_P450"/>
</dbReference>
<evidence type="ECO:0000256" key="8">
    <source>
        <dbReference type="ARBA" id="ARBA00022848"/>
    </source>
</evidence>
<keyword evidence="6 13" id="KW-0479">Metal-binding</keyword>
<keyword evidence="16" id="KW-1185">Reference proteome</keyword>
<keyword evidence="12" id="KW-0472">Membrane</keyword>
<evidence type="ECO:0000256" key="5">
    <source>
        <dbReference type="ARBA" id="ARBA00022617"/>
    </source>
</evidence>
<feature type="binding site" description="axial binding residue" evidence="13">
    <location>
        <position position="384"/>
    </location>
    <ligand>
        <name>heme</name>
        <dbReference type="ChEBI" id="CHEBI:30413"/>
    </ligand>
    <ligandPart>
        <name>Fe</name>
        <dbReference type="ChEBI" id="CHEBI:18248"/>
    </ligandPart>
</feature>
<dbReference type="InterPro" id="IPR036396">
    <property type="entry name" value="Cyt_P450_sf"/>
</dbReference>
<evidence type="ECO:0000256" key="13">
    <source>
        <dbReference type="PIRSR" id="PIRSR602401-1"/>
    </source>
</evidence>
<evidence type="ECO:0000256" key="3">
    <source>
        <dbReference type="ARBA" id="ARBA00004406"/>
    </source>
</evidence>
<dbReference type="AlphaFoldDB" id="A0A8C1J531"/>
<comment type="similarity">
    <text evidence="4 14">Belongs to the cytochrome P450 family.</text>
</comment>
<evidence type="ECO:0000256" key="4">
    <source>
        <dbReference type="ARBA" id="ARBA00010617"/>
    </source>
</evidence>
<evidence type="ECO:0000256" key="9">
    <source>
        <dbReference type="ARBA" id="ARBA00023002"/>
    </source>
</evidence>
<reference evidence="15" key="1">
    <citation type="submission" date="2025-08" db="UniProtKB">
        <authorList>
            <consortium name="Ensembl"/>
        </authorList>
    </citation>
    <scope>IDENTIFICATION</scope>
</reference>
<dbReference type="PRINTS" id="PR00385">
    <property type="entry name" value="P450"/>
</dbReference>
<dbReference type="PROSITE" id="PS00086">
    <property type="entry name" value="CYTOCHROME_P450"/>
    <property type="match status" value="1"/>
</dbReference>
<reference evidence="15" key="2">
    <citation type="submission" date="2025-09" db="UniProtKB">
        <authorList>
            <consortium name="Ensembl"/>
        </authorList>
    </citation>
    <scope>IDENTIFICATION</scope>
</reference>
<dbReference type="InterPro" id="IPR002401">
    <property type="entry name" value="Cyt_P450_E_grp-I"/>
</dbReference>
<dbReference type="Gene3D" id="1.10.630.10">
    <property type="entry name" value="Cytochrome P450"/>
    <property type="match status" value="2"/>
</dbReference>
<evidence type="ECO:0000256" key="12">
    <source>
        <dbReference type="ARBA" id="ARBA00023136"/>
    </source>
</evidence>
<dbReference type="PRINTS" id="PR00463">
    <property type="entry name" value="EP450I"/>
</dbReference>
<organism evidence="15 16">
    <name type="scientific">Cyprinus carpio</name>
    <name type="common">Common carp</name>
    <dbReference type="NCBI Taxonomy" id="7962"/>
    <lineage>
        <taxon>Eukaryota</taxon>
        <taxon>Metazoa</taxon>
        <taxon>Chordata</taxon>
        <taxon>Craniata</taxon>
        <taxon>Vertebrata</taxon>
        <taxon>Euteleostomi</taxon>
        <taxon>Actinopterygii</taxon>
        <taxon>Neopterygii</taxon>
        <taxon>Teleostei</taxon>
        <taxon>Ostariophysi</taxon>
        <taxon>Cypriniformes</taxon>
        <taxon>Cyprinidae</taxon>
        <taxon>Cyprininae</taxon>
        <taxon>Cyprinus</taxon>
    </lineage>
</organism>
<dbReference type="FunFam" id="1.10.630.10:FF:000238">
    <property type="entry name" value="Cytochrome P450 2A6"/>
    <property type="match status" value="1"/>
</dbReference>
<dbReference type="PANTHER" id="PTHR24300">
    <property type="entry name" value="CYTOCHROME P450 508A4-RELATED"/>
    <property type="match status" value="1"/>
</dbReference>
<keyword evidence="5 13" id="KW-0349">Heme</keyword>
<accession>A0A8C1J531</accession>
<dbReference type="SUPFAM" id="SSF48264">
    <property type="entry name" value="Cytochrome P450"/>
    <property type="match status" value="1"/>
</dbReference>
<evidence type="ECO:0000256" key="11">
    <source>
        <dbReference type="ARBA" id="ARBA00023033"/>
    </source>
</evidence>
<dbReference type="InterPro" id="IPR017972">
    <property type="entry name" value="Cyt_P450_CS"/>
</dbReference>
<dbReference type="GO" id="GO:0020037">
    <property type="term" value="F:heme binding"/>
    <property type="evidence" value="ECO:0007669"/>
    <property type="project" value="InterPro"/>
</dbReference>
<keyword evidence="10 13" id="KW-0408">Iron</keyword>
<name>A0A8C1J531_CYPCA</name>
<evidence type="ECO:0000256" key="14">
    <source>
        <dbReference type="RuleBase" id="RU000461"/>
    </source>
</evidence>
<dbReference type="GO" id="GO:0006082">
    <property type="term" value="P:organic acid metabolic process"/>
    <property type="evidence" value="ECO:0007669"/>
    <property type="project" value="TreeGrafter"/>
</dbReference>
<evidence type="ECO:0000256" key="1">
    <source>
        <dbReference type="ARBA" id="ARBA00001971"/>
    </source>
</evidence>
<dbReference type="Ensembl" id="ENSCCRT00010029973.1">
    <property type="protein sequence ID" value="ENSCCRP00010027310.1"/>
    <property type="gene ID" value="ENSCCRG00010011390.1"/>
</dbReference>
<gene>
    <name evidence="15" type="primary">LOC109081729</name>
</gene>
<evidence type="ECO:0000256" key="10">
    <source>
        <dbReference type="ARBA" id="ARBA00023004"/>
    </source>
</evidence>
<dbReference type="PANTHER" id="PTHR24300:SF301">
    <property type="entry name" value="CYP2J25 PROTEIN-RELATED"/>
    <property type="match status" value="1"/>
</dbReference>
<proteinExistence type="inferred from homology"/>
<evidence type="ECO:0000256" key="7">
    <source>
        <dbReference type="ARBA" id="ARBA00022824"/>
    </source>
</evidence>
<dbReference type="GO" id="GO:0016712">
    <property type="term" value="F:oxidoreductase activity, acting on paired donors, with incorporation or reduction of molecular oxygen, reduced flavin or flavoprotein as one donor, and incorporation of one atom of oxygen"/>
    <property type="evidence" value="ECO:0007669"/>
    <property type="project" value="TreeGrafter"/>
</dbReference>
<evidence type="ECO:0000256" key="2">
    <source>
        <dbReference type="ARBA" id="ARBA00004174"/>
    </source>
</evidence>
<dbReference type="InterPro" id="IPR050182">
    <property type="entry name" value="Cytochrome_P450_fam2"/>
</dbReference>
<dbReference type="Proteomes" id="UP000694427">
    <property type="component" value="Unplaced"/>
</dbReference>
<keyword evidence="9 14" id="KW-0560">Oxidoreductase</keyword>
<keyword evidence="8" id="KW-0492">Microsome</keyword>
<dbReference type="GO" id="GO:0005789">
    <property type="term" value="C:endoplasmic reticulum membrane"/>
    <property type="evidence" value="ECO:0007669"/>
    <property type="project" value="UniProtKB-SubCell"/>
</dbReference>
<dbReference type="Pfam" id="PF00067">
    <property type="entry name" value="p450"/>
    <property type="match status" value="2"/>
</dbReference>